<evidence type="ECO:0000256" key="1">
    <source>
        <dbReference type="ARBA" id="ARBA00023157"/>
    </source>
</evidence>
<dbReference type="AlphaFoldDB" id="A0A1B0AKV1"/>
<feature type="domain" description="EGF-like" evidence="5">
    <location>
        <begin position="1"/>
        <end position="14"/>
    </location>
</feature>
<evidence type="ECO:0008006" key="8">
    <source>
        <dbReference type="Google" id="ProtNLM"/>
    </source>
</evidence>
<evidence type="ECO:0000313" key="7">
    <source>
        <dbReference type="Proteomes" id="UP000092460"/>
    </source>
</evidence>
<dbReference type="InterPro" id="IPR000742">
    <property type="entry name" value="EGF"/>
</dbReference>
<reference evidence="6" key="2">
    <citation type="submission" date="2020-05" db="UniProtKB">
        <authorList>
            <consortium name="EnsemblMetazoa"/>
        </authorList>
    </citation>
    <scope>IDENTIFICATION</scope>
    <source>
        <strain evidence="6">IAEA</strain>
    </source>
</reference>
<evidence type="ECO:0000256" key="3">
    <source>
        <dbReference type="SAM" id="Phobius"/>
    </source>
</evidence>
<evidence type="ECO:0000259" key="4">
    <source>
        <dbReference type="PROSITE" id="PS50025"/>
    </source>
</evidence>
<dbReference type="EMBL" id="JXJN01028707">
    <property type="status" value="NOT_ANNOTATED_CDS"/>
    <property type="molecule type" value="Genomic_DNA"/>
</dbReference>
<comment type="caution">
    <text evidence="2">Lacks conserved residue(s) required for the propagation of feature annotation.</text>
</comment>
<feature type="transmembrane region" description="Helical" evidence="3">
    <location>
        <begin position="97"/>
        <end position="118"/>
    </location>
</feature>
<feature type="domain" description="Laminin G" evidence="4">
    <location>
        <begin position="19"/>
        <end position="197"/>
    </location>
</feature>
<dbReference type="CDD" id="cd00110">
    <property type="entry name" value="LamG"/>
    <property type="match status" value="1"/>
</dbReference>
<dbReference type="PANTHER" id="PTHR15036">
    <property type="entry name" value="PIKACHURIN-LIKE PROTEIN"/>
    <property type="match status" value="1"/>
</dbReference>
<dbReference type="InterPro" id="IPR013320">
    <property type="entry name" value="ConA-like_dom_sf"/>
</dbReference>
<accession>A0A1B0AKV1</accession>
<keyword evidence="2" id="KW-0245">EGF-like domain</keyword>
<sequence length="281" mass="31709">MCLCPIGFVGDLCEIRMDLQVPSFNGSSFLGYAPLGDSALIWLELKVILKPEQADGLILYSGAKRHGDFIALALTNGFVEFIFDLGSGPAVERICFMWFPFMFFTSLLMCLLLTFYIIKIDQLPEIMTVSSNGFWHLSLPENLFVGGVNHFDKLPLHLKSKPFLVGCIQRIEINGHSLAIISEALGGTNISNCPHACLARPCGPLAECIPQMESYECRCNIYNTQCNREAELSFNRLRICSIKPHREQCQSPKQQQQELLLLLLLLKQRPVLLTMMIMLRY</sequence>
<dbReference type="SUPFAM" id="SSF49899">
    <property type="entry name" value="Concanavalin A-like lectins/glucanases"/>
    <property type="match status" value="1"/>
</dbReference>
<evidence type="ECO:0000256" key="2">
    <source>
        <dbReference type="PROSITE-ProRule" id="PRU00076"/>
    </source>
</evidence>
<feature type="disulfide bond" evidence="2">
    <location>
        <begin position="4"/>
        <end position="13"/>
    </location>
</feature>
<dbReference type="EnsemblMetazoa" id="GPPI000365-RA">
    <property type="protein sequence ID" value="GPPI000365-PA"/>
    <property type="gene ID" value="GPPI000365"/>
</dbReference>
<evidence type="ECO:0000313" key="6">
    <source>
        <dbReference type="EnsemblMetazoa" id="GPPI000365-PA"/>
    </source>
</evidence>
<dbReference type="VEuPathDB" id="VectorBase:GPPI000365"/>
<dbReference type="InterPro" id="IPR050372">
    <property type="entry name" value="Neurexin-related_CASP"/>
</dbReference>
<dbReference type="PROSITE" id="PS50025">
    <property type="entry name" value="LAM_G_DOMAIN"/>
    <property type="match status" value="1"/>
</dbReference>
<dbReference type="InterPro" id="IPR001791">
    <property type="entry name" value="Laminin_G"/>
</dbReference>
<dbReference type="Pfam" id="PF00054">
    <property type="entry name" value="Laminin_G_1"/>
    <property type="match status" value="2"/>
</dbReference>
<reference evidence="7" key="1">
    <citation type="submission" date="2015-01" db="EMBL/GenBank/DDBJ databases">
        <authorList>
            <person name="Aksoy S."/>
            <person name="Warren W."/>
            <person name="Wilson R.K."/>
        </authorList>
    </citation>
    <scope>NUCLEOTIDE SEQUENCE [LARGE SCALE GENOMIC DNA]</scope>
    <source>
        <strain evidence="7">IAEA</strain>
    </source>
</reference>
<keyword evidence="3" id="KW-0812">Transmembrane</keyword>
<keyword evidence="3" id="KW-0472">Membrane</keyword>
<dbReference type="PROSITE" id="PS50026">
    <property type="entry name" value="EGF_3"/>
    <property type="match status" value="1"/>
</dbReference>
<dbReference type="Proteomes" id="UP000092460">
    <property type="component" value="Unassembled WGS sequence"/>
</dbReference>
<keyword evidence="7" id="KW-1185">Reference proteome</keyword>
<dbReference type="STRING" id="67801.A0A1B0AKV1"/>
<keyword evidence="1 2" id="KW-1015">Disulfide bond</keyword>
<dbReference type="Gene3D" id="2.60.120.200">
    <property type="match status" value="2"/>
</dbReference>
<protein>
    <recommendedName>
        <fullName evidence="8">Laminin G domain-containing protein</fullName>
    </recommendedName>
</protein>
<keyword evidence="3" id="KW-1133">Transmembrane helix</keyword>
<dbReference type="PANTHER" id="PTHR15036:SF85">
    <property type="entry name" value="SP2353, ISOFORM A"/>
    <property type="match status" value="1"/>
</dbReference>
<dbReference type="GO" id="GO:0016020">
    <property type="term" value="C:membrane"/>
    <property type="evidence" value="ECO:0007669"/>
    <property type="project" value="UniProtKB-SubCell"/>
</dbReference>
<evidence type="ECO:0000259" key="5">
    <source>
        <dbReference type="PROSITE" id="PS50026"/>
    </source>
</evidence>
<dbReference type="PROSITE" id="PS00022">
    <property type="entry name" value="EGF_1"/>
    <property type="match status" value="1"/>
</dbReference>
<dbReference type="PROSITE" id="PS01186">
    <property type="entry name" value="EGF_2"/>
    <property type="match status" value="1"/>
</dbReference>
<organism evidence="6 7">
    <name type="scientific">Glossina palpalis gambiensis</name>
    <dbReference type="NCBI Taxonomy" id="67801"/>
    <lineage>
        <taxon>Eukaryota</taxon>
        <taxon>Metazoa</taxon>
        <taxon>Ecdysozoa</taxon>
        <taxon>Arthropoda</taxon>
        <taxon>Hexapoda</taxon>
        <taxon>Insecta</taxon>
        <taxon>Pterygota</taxon>
        <taxon>Neoptera</taxon>
        <taxon>Endopterygota</taxon>
        <taxon>Diptera</taxon>
        <taxon>Brachycera</taxon>
        <taxon>Muscomorpha</taxon>
        <taxon>Hippoboscoidea</taxon>
        <taxon>Glossinidae</taxon>
        <taxon>Glossina</taxon>
    </lineage>
</organism>
<proteinExistence type="predicted"/>
<dbReference type="SMART" id="SM00282">
    <property type="entry name" value="LamG"/>
    <property type="match status" value="1"/>
</dbReference>
<name>A0A1B0AKV1_9MUSC</name>